<feature type="non-terminal residue" evidence="1">
    <location>
        <position position="1"/>
    </location>
</feature>
<evidence type="ECO:0000313" key="1">
    <source>
        <dbReference type="EMBL" id="PIS13111.1"/>
    </source>
</evidence>
<dbReference type="AlphaFoldDB" id="A0A2H0WKD1"/>
<reference evidence="2" key="1">
    <citation type="submission" date="2017-09" db="EMBL/GenBank/DDBJ databases">
        <title>Depth-based differentiation of microbial function through sediment-hosted aquifers and enrichment of novel symbionts in the deep terrestrial subsurface.</title>
        <authorList>
            <person name="Probst A.J."/>
            <person name="Ladd B."/>
            <person name="Jarett J.K."/>
            <person name="Geller-Mcgrath D.E."/>
            <person name="Sieber C.M.K."/>
            <person name="Emerson J.B."/>
            <person name="Anantharaman K."/>
            <person name="Thomas B.C."/>
            <person name="Malmstrom R."/>
            <person name="Stieglmeier M."/>
            <person name="Klingl A."/>
            <person name="Woyke T."/>
            <person name="Ryan C.M."/>
            <person name="Banfield J.F."/>
        </authorList>
    </citation>
    <scope>NUCLEOTIDE SEQUENCE [LARGE SCALE GENOMIC DNA]</scope>
</reference>
<comment type="caution">
    <text evidence="1">The sequence shown here is derived from an EMBL/GenBank/DDBJ whole genome shotgun (WGS) entry which is preliminary data.</text>
</comment>
<protein>
    <submittedName>
        <fullName evidence="1">Uncharacterized protein</fullName>
    </submittedName>
</protein>
<dbReference type="Proteomes" id="UP000230787">
    <property type="component" value="Unassembled WGS sequence"/>
</dbReference>
<gene>
    <name evidence="1" type="ORF">COT69_00420</name>
</gene>
<proteinExistence type="predicted"/>
<organism evidence="1 2">
    <name type="scientific">candidate division WWE3 bacterium CG09_land_8_20_14_0_10_39_24</name>
    <dbReference type="NCBI Taxonomy" id="1975088"/>
    <lineage>
        <taxon>Bacteria</taxon>
        <taxon>Katanobacteria</taxon>
    </lineage>
</organism>
<evidence type="ECO:0000313" key="2">
    <source>
        <dbReference type="Proteomes" id="UP000230787"/>
    </source>
</evidence>
<dbReference type="EMBL" id="PEZN01000007">
    <property type="protein sequence ID" value="PIS13111.1"/>
    <property type="molecule type" value="Genomic_DNA"/>
</dbReference>
<sequence>VWVWRREMNLQELVARLAELTAELARVEVAIKAFASSEPVEIWTWKNLRNTSCVTTQLEKADRLLMVFSDKSLTTPADESAKGGWVLRSAWEQYKLAHPEMLGRNPPIGER</sequence>
<accession>A0A2H0WKD1</accession>
<name>A0A2H0WKD1_UNCKA</name>